<gene>
    <name evidence="2" type="ORF">JQS30_14560</name>
</gene>
<dbReference type="EMBL" id="CP070496">
    <property type="protein sequence ID" value="QSB04966.1"/>
    <property type="molecule type" value="Genomic_DNA"/>
</dbReference>
<sequence length="46" mass="5003">MSTPDPVIIAHDGDKPKPDAPEDRAQSVHEEQQPSQTISLTGGRHE</sequence>
<feature type="region of interest" description="Disordered" evidence="1">
    <location>
        <begin position="1"/>
        <end position="46"/>
    </location>
</feature>
<dbReference type="AlphaFoldDB" id="A0A895XQY0"/>
<evidence type="ECO:0000313" key="3">
    <source>
        <dbReference type="Proteomes" id="UP000662939"/>
    </source>
</evidence>
<name>A0A895XQY0_9ACTN</name>
<organism evidence="2 3">
    <name type="scientific">Natronoglycomyces albus</name>
    <dbReference type="NCBI Taxonomy" id="2811108"/>
    <lineage>
        <taxon>Bacteria</taxon>
        <taxon>Bacillati</taxon>
        <taxon>Actinomycetota</taxon>
        <taxon>Actinomycetes</taxon>
        <taxon>Glycomycetales</taxon>
        <taxon>Glycomycetaceae</taxon>
        <taxon>Natronoglycomyces</taxon>
    </lineage>
</organism>
<reference evidence="2" key="1">
    <citation type="submission" date="2021-02" db="EMBL/GenBank/DDBJ databases">
        <title>Natronoglycomyces albus gen. nov., sp. nov, a haloalkaliphilic actinobacterium from a soda solonchak soil.</title>
        <authorList>
            <person name="Sorokin D.Y."/>
            <person name="Khijniak T.V."/>
            <person name="Zakharycheva A.P."/>
            <person name="Boueva O.V."/>
            <person name="Ariskina E.V."/>
            <person name="Hahnke R.L."/>
            <person name="Bunk B."/>
            <person name="Sproer C."/>
            <person name="Schumann P."/>
            <person name="Evtushenko L.I."/>
            <person name="Kublanov I.V."/>
        </authorList>
    </citation>
    <scope>NUCLEOTIDE SEQUENCE</scope>
    <source>
        <strain evidence="2">DSM 106290</strain>
    </source>
</reference>
<dbReference type="KEGG" id="nav:JQS30_14560"/>
<evidence type="ECO:0000313" key="2">
    <source>
        <dbReference type="EMBL" id="QSB04966.1"/>
    </source>
</evidence>
<feature type="compositionally biased region" description="Basic and acidic residues" evidence="1">
    <location>
        <begin position="11"/>
        <end position="32"/>
    </location>
</feature>
<keyword evidence="3" id="KW-1185">Reference proteome</keyword>
<dbReference type="Proteomes" id="UP000662939">
    <property type="component" value="Chromosome"/>
</dbReference>
<proteinExistence type="predicted"/>
<protein>
    <submittedName>
        <fullName evidence="2">Uncharacterized protein</fullName>
    </submittedName>
</protein>
<accession>A0A895XQY0</accession>
<dbReference type="RefSeq" id="WP_213170966.1">
    <property type="nucleotide sequence ID" value="NZ_CP070496.1"/>
</dbReference>
<evidence type="ECO:0000256" key="1">
    <source>
        <dbReference type="SAM" id="MobiDB-lite"/>
    </source>
</evidence>